<feature type="transmembrane region" description="Helical" evidence="1">
    <location>
        <begin position="12"/>
        <end position="30"/>
    </location>
</feature>
<evidence type="ECO:0000313" key="3">
    <source>
        <dbReference type="Proteomes" id="UP000830401"/>
    </source>
</evidence>
<protein>
    <submittedName>
        <fullName evidence="2">Uncharacterized protein</fullName>
    </submittedName>
</protein>
<dbReference type="Proteomes" id="UP000830401">
    <property type="component" value="Plasmid unnamed5"/>
</dbReference>
<dbReference type="EMBL" id="CP095066">
    <property type="protein sequence ID" value="UOQ69510.1"/>
    <property type="molecule type" value="Genomic_DNA"/>
</dbReference>
<sequence length="176" mass="20829">MKLKLTFSEFLNVFVPVITFFLGVIITTVIENRKDKQEKIEQYVNNTSELTNDWYHQLYQLNYDNKRRIDSVEIKRAMFFYSQNRLILPKIMKNLEVLKGASSCKEFVSKTERFLKLVTNYKEKSDNIAVRCNDIFLSRDQVLLIRHNEQSKLDDILLSLDTLNQHINVTAGNFLR</sequence>
<keyword evidence="1" id="KW-0812">Transmembrane</keyword>
<reference evidence="2" key="1">
    <citation type="submission" date="2022-04" db="EMBL/GenBank/DDBJ databases">
        <title>Hymenobacter sp. isolated from the air.</title>
        <authorList>
            <person name="Won M."/>
            <person name="Lee C.-M."/>
            <person name="Woen H.-Y."/>
            <person name="Kwon S.-W."/>
        </authorList>
    </citation>
    <scope>NUCLEOTIDE SEQUENCE</scope>
    <source>
        <strain evidence="2">5420S-77</strain>
        <plasmid evidence="2">unnamed5</plasmid>
    </source>
</reference>
<keyword evidence="1" id="KW-1133">Transmembrane helix</keyword>
<proteinExistence type="predicted"/>
<organism evidence="2 3">
    <name type="scientific">Hymenobacter volaticus</name>
    <dbReference type="NCBI Taxonomy" id="2932254"/>
    <lineage>
        <taxon>Bacteria</taxon>
        <taxon>Pseudomonadati</taxon>
        <taxon>Bacteroidota</taxon>
        <taxon>Cytophagia</taxon>
        <taxon>Cytophagales</taxon>
        <taxon>Hymenobacteraceae</taxon>
        <taxon>Hymenobacter</taxon>
    </lineage>
</organism>
<keyword evidence="3" id="KW-1185">Reference proteome</keyword>
<keyword evidence="1" id="KW-0472">Membrane</keyword>
<gene>
    <name evidence="2" type="ORF">MUN86_28120</name>
</gene>
<accession>A0ABY4GF11</accession>
<geneLocation type="plasmid" evidence="2 3">
    <name>unnamed5</name>
</geneLocation>
<keyword evidence="2" id="KW-0614">Plasmid</keyword>
<name>A0ABY4GF11_9BACT</name>
<evidence type="ECO:0000313" key="2">
    <source>
        <dbReference type="EMBL" id="UOQ69510.1"/>
    </source>
</evidence>
<evidence type="ECO:0000256" key="1">
    <source>
        <dbReference type="SAM" id="Phobius"/>
    </source>
</evidence>
<dbReference type="RefSeq" id="WP_245127306.1">
    <property type="nucleotide sequence ID" value="NZ_CP095066.1"/>
</dbReference>